<feature type="region of interest" description="Disordered" evidence="1">
    <location>
        <begin position="80"/>
        <end position="105"/>
    </location>
</feature>
<keyword evidence="3" id="KW-1185">Reference proteome</keyword>
<name>A0ABZ0AW99_9BURK</name>
<organism evidence="2 3">
    <name type="scientific">Rhodoferax mekongensis</name>
    <dbReference type="NCBI Taxonomy" id="3068341"/>
    <lineage>
        <taxon>Bacteria</taxon>
        <taxon>Pseudomonadati</taxon>
        <taxon>Pseudomonadota</taxon>
        <taxon>Betaproteobacteria</taxon>
        <taxon>Burkholderiales</taxon>
        <taxon>Comamonadaceae</taxon>
        <taxon>Rhodoferax</taxon>
    </lineage>
</organism>
<gene>
    <name evidence="2" type="ORF">RAN89_13505</name>
</gene>
<evidence type="ECO:0000313" key="2">
    <source>
        <dbReference type="EMBL" id="WNO03922.1"/>
    </source>
</evidence>
<dbReference type="Proteomes" id="UP001302257">
    <property type="component" value="Chromosome"/>
</dbReference>
<dbReference type="RefSeq" id="WP_313866793.1">
    <property type="nucleotide sequence ID" value="NZ_CP132507.1"/>
</dbReference>
<evidence type="ECO:0000256" key="1">
    <source>
        <dbReference type="SAM" id="MobiDB-lite"/>
    </source>
</evidence>
<accession>A0ABZ0AW99</accession>
<proteinExistence type="predicted"/>
<sequence length="216" mass="23127">MPIPKPTLADIQTAGAAVHQADASLKSVVQAYADQVRLAMSSNPFDLQADSLFEEWKTVARLSQTLEQIETELRKVHQAAQQLGESGLGSSKPRGRLAPPTTSQPTLAIVNSSPVIESIEATDVVAKKPKKVKAAPKPAQARKVATKSALSPNTQKLWTHLKPLLNAKKFTEIKRSQVGVTAGLPLGSVTASFNKLLENAYLEENASGSLKLTSKK</sequence>
<reference evidence="2 3" key="1">
    <citation type="submission" date="2023-08" db="EMBL/GenBank/DDBJ databases">
        <title>Rhodoferax potami sp. nov. and Rhodoferax mekongensis sp. nov., isolated from the Mekong River in Thailand.</title>
        <authorList>
            <person name="Kitikhun S."/>
            <person name="Charoenyingcharoen P."/>
            <person name="Siriarchawattana P."/>
            <person name="Likhitrattanapisal S."/>
            <person name="Nilsakha T."/>
            <person name="Chanpet A."/>
            <person name="Rattanawaree P."/>
            <person name="Ingsriswang S."/>
        </authorList>
    </citation>
    <scope>NUCLEOTIDE SEQUENCE [LARGE SCALE GENOMIC DNA]</scope>
    <source>
        <strain evidence="2 3">TBRC 17307</strain>
    </source>
</reference>
<dbReference type="EMBL" id="CP132507">
    <property type="protein sequence ID" value="WNO03922.1"/>
    <property type="molecule type" value="Genomic_DNA"/>
</dbReference>
<evidence type="ECO:0000313" key="3">
    <source>
        <dbReference type="Proteomes" id="UP001302257"/>
    </source>
</evidence>
<protein>
    <submittedName>
        <fullName evidence="2">Uncharacterized protein</fullName>
    </submittedName>
</protein>